<comment type="similarity">
    <text evidence="1 5">Belongs to the N(4)/N(6)-methyltransferase family.</text>
</comment>
<keyword evidence="2 7" id="KW-0489">Methyltransferase</keyword>
<dbReference type="SUPFAM" id="SSF53335">
    <property type="entry name" value="S-adenosyl-L-methionine-dependent methyltransferases"/>
    <property type="match status" value="1"/>
</dbReference>
<evidence type="ECO:0000256" key="1">
    <source>
        <dbReference type="ARBA" id="ARBA00006594"/>
    </source>
</evidence>
<evidence type="ECO:0000256" key="5">
    <source>
        <dbReference type="RuleBase" id="RU362026"/>
    </source>
</evidence>
<dbReference type="RefSeq" id="WP_330392192.1">
    <property type="nucleotide sequence ID" value="NZ_FQZY01000006.1"/>
</dbReference>
<name>A0A1M6I5U6_9FIRM</name>
<keyword evidence="8" id="KW-1185">Reference proteome</keyword>
<dbReference type="PROSITE" id="PS00092">
    <property type="entry name" value="N6_MTASE"/>
    <property type="match status" value="1"/>
</dbReference>
<dbReference type="EC" id="2.1.1.-" evidence="5"/>
<dbReference type="InterPro" id="IPR002941">
    <property type="entry name" value="DNA_methylase_N4/N6"/>
</dbReference>
<dbReference type="AlphaFoldDB" id="A0A1M6I5U6"/>
<evidence type="ECO:0000259" key="6">
    <source>
        <dbReference type="Pfam" id="PF01555"/>
    </source>
</evidence>
<dbReference type="InterPro" id="IPR029063">
    <property type="entry name" value="SAM-dependent_MTases_sf"/>
</dbReference>
<feature type="domain" description="DNA methylase N-4/N-6" evidence="6">
    <location>
        <begin position="188"/>
        <end position="249"/>
    </location>
</feature>
<dbReference type="GO" id="GO:0009307">
    <property type="term" value="P:DNA restriction-modification system"/>
    <property type="evidence" value="ECO:0007669"/>
    <property type="project" value="UniProtKB-KW"/>
</dbReference>
<feature type="domain" description="DNA methylase N-4/N-6" evidence="6">
    <location>
        <begin position="46"/>
        <end position="167"/>
    </location>
</feature>
<dbReference type="GO" id="GO:0009007">
    <property type="term" value="F:site-specific DNA-methyltransferase (adenine-specific) activity"/>
    <property type="evidence" value="ECO:0007669"/>
    <property type="project" value="TreeGrafter"/>
</dbReference>
<dbReference type="GO" id="GO:0032259">
    <property type="term" value="P:methylation"/>
    <property type="evidence" value="ECO:0007669"/>
    <property type="project" value="UniProtKB-KW"/>
</dbReference>
<keyword evidence="3 7" id="KW-0808">Transferase</keyword>
<dbReference type="PRINTS" id="PR00508">
    <property type="entry name" value="S21N4MTFRASE"/>
</dbReference>
<accession>A0A1M6I5U6</accession>
<dbReference type="GO" id="GO:0003677">
    <property type="term" value="F:DNA binding"/>
    <property type="evidence" value="ECO:0007669"/>
    <property type="project" value="InterPro"/>
</dbReference>
<dbReference type="Pfam" id="PF01555">
    <property type="entry name" value="N6_N4_Mtase"/>
    <property type="match status" value="2"/>
</dbReference>
<evidence type="ECO:0000256" key="2">
    <source>
        <dbReference type="ARBA" id="ARBA00022603"/>
    </source>
</evidence>
<protein>
    <recommendedName>
        <fullName evidence="5">Methyltransferase</fullName>
        <ecNumber evidence="5">2.1.1.-</ecNumber>
    </recommendedName>
</protein>
<dbReference type="Proteomes" id="UP000184301">
    <property type="component" value="Unassembled WGS sequence"/>
</dbReference>
<dbReference type="InterPro" id="IPR001091">
    <property type="entry name" value="RM_Methyltransferase"/>
</dbReference>
<evidence type="ECO:0000313" key="7">
    <source>
        <dbReference type="EMBL" id="SHJ29771.1"/>
    </source>
</evidence>
<evidence type="ECO:0000256" key="3">
    <source>
        <dbReference type="ARBA" id="ARBA00022679"/>
    </source>
</evidence>
<dbReference type="PANTHER" id="PTHR13370">
    <property type="entry name" value="RNA METHYLASE-RELATED"/>
    <property type="match status" value="1"/>
</dbReference>
<dbReference type="EMBL" id="FQZY01000006">
    <property type="protein sequence ID" value="SHJ29771.1"/>
    <property type="molecule type" value="Genomic_DNA"/>
</dbReference>
<sequence length="268" mass="30144">MGKTLELAAIMKEDAVRPEHTGGKKWEILHGDTLRLVNAFEPGVFDAVITDPPYASGGTKQNERNRMTNQKYSSMKQGNALPDFDGDNKDQRSWMHWMAEWLYDVRKACKSGAPICLFIDWRQYPSITDALQWAGWIWRGTAVWDKGNSRPQKGRFRQQAEYIVWGSNGAMPISRPVSCLPGVFRYGNPQNRIHVTEKPLQLMRDVVQICESGGLILDPFAGAGTTVLAAVQEGYQAVGIEVTDAYYKLGTDRIRYALEEANQERGEG</sequence>
<gene>
    <name evidence="7" type="ORF">SAMN02745243_00238</name>
</gene>
<dbReference type="STRING" id="1121950.SAMN02745243_00238"/>
<keyword evidence="4" id="KW-0680">Restriction system</keyword>
<organism evidence="7 8">
    <name type="scientific">Hespellia stercorisuis DSM 15480</name>
    <dbReference type="NCBI Taxonomy" id="1121950"/>
    <lineage>
        <taxon>Bacteria</taxon>
        <taxon>Bacillati</taxon>
        <taxon>Bacillota</taxon>
        <taxon>Clostridia</taxon>
        <taxon>Lachnospirales</taxon>
        <taxon>Lachnospiraceae</taxon>
        <taxon>Hespellia</taxon>
    </lineage>
</organism>
<dbReference type="GO" id="GO:0005737">
    <property type="term" value="C:cytoplasm"/>
    <property type="evidence" value="ECO:0007669"/>
    <property type="project" value="TreeGrafter"/>
</dbReference>
<evidence type="ECO:0000313" key="8">
    <source>
        <dbReference type="Proteomes" id="UP000184301"/>
    </source>
</evidence>
<dbReference type="GO" id="GO:0008170">
    <property type="term" value="F:N-methyltransferase activity"/>
    <property type="evidence" value="ECO:0007669"/>
    <property type="project" value="InterPro"/>
</dbReference>
<dbReference type="InterPro" id="IPR002052">
    <property type="entry name" value="DNA_methylase_N6_adenine_CS"/>
</dbReference>
<dbReference type="PANTHER" id="PTHR13370:SF3">
    <property type="entry name" value="TRNA (GUANINE(10)-N2)-METHYLTRANSFERASE HOMOLOG"/>
    <property type="match status" value="1"/>
</dbReference>
<dbReference type="Gene3D" id="3.40.50.150">
    <property type="entry name" value="Vaccinia Virus protein VP39"/>
    <property type="match status" value="1"/>
</dbReference>
<evidence type="ECO:0000256" key="4">
    <source>
        <dbReference type="ARBA" id="ARBA00022747"/>
    </source>
</evidence>
<proteinExistence type="inferred from homology"/>
<reference evidence="7 8" key="1">
    <citation type="submission" date="2016-11" db="EMBL/GenBank/DDBJ databases">
        <authorList>
            <person name="Jaros S."/>
            <person name="Januszkiewicz K."/>
            <person name="Wedrychowicz H."/>
        </authorList>
    </citation>
    <scope>NUCLEOTIDE SEQUENCE [LARGE SCALE GENOMIC DNA]</scope>
    <source>
        <strain evidence="7 8">DSM 15480</strain>
    </source>
</reference>